<dbReference type="Pfam" id="PF13499">
    <property type="entry name" value="EF-hand_7"/>
    <property type="match status" value="2"/>
</dbReference>
<dbReference type="SMART" id="SM00054">
    <property type="entry name" value="EFh"/>
    <property type="match status" value="4"/>
</dbReference>
<feature type="domain" description="EF-hand" evidence="3">
    <location>
        <begin position="148"/>
        <end position="181"/>
    </location>
</feature>
<reference evidence="4" key="1">
    <citation type="submission" date="2021-08" db="EMBL/GenBank/DDBJ databases">
        <title>WGS assembly of Ceratopteris richardii.</title>
        <authorList>
            <person name="Marchant D.B."/>
            <person name="Chen G."/>
            <person name="Jenkins J."/>
            <person name="Shu S."/>
            <person name="Leebens-Mack J."/>
            <person name="Grimwood J."/>
            <person name="Schmutz J."/>
            <person name="Soltis P."/>
            <person name="Soltis D."/>
            <person name="Chen Z.-H."/>
        </authorList>
    </citation>
    <scope>NUCLEOTIDE SEQUENCE</scope>
    <source>
        <strain evidence="4">Whitten #5841</strain>
        <tissue evidence="4">Leaf</tissue>
    </source>
</reference>
<sequence>MDPRGRKKARTQALGQASAILEKAPNSAEMYSPDSSIAEEGFHVFDLDKNGSITKKELMSTLKTLGIQDIREEDLQRIISENDKDDNGTIEIHEFISMVAQAGISEIFLQQLVYEEIAEAFHAFDKNKDGNLSEDELILVLQSLGMNPTERLVKEMMEEADIDHDGFINHIEFQRIMRALK</sequence>
<gene>
    <name evidence="4" type="ORF">KP509_17G005100</name>
</gene>
<organism evidence="4 5">
    <name type="scientific">Ceratopteris richardii</name>
    <name type="common">Triangle waterfern</name>
    <dbReference type="NCBI Taxonomy" id="49495"/>
    <lineage>
        <taxon>Eukaryota</taxon>
        <taxon>Viridiplantae</taxon>
        <taxon>Streptophyta</taxon>
        <taxon>Embryophyta</taxon>
        <taxon>Tracheophyta</taxon>
        <taxon>Polypodiopsida</taxon>
        <taxon>Polypodiidae</taxon>
        <taxon>Polypodiales</taxon>
        <taxon>Pteridineae</taxon>
        <taxon>Pteridaceae</taxon>
        <taxon>Parkerioideae</taxon>
        <taxon>Ceratopteris</taxon>
    </lineage>
</organism>
<dbReference type="Gene3D" id="1.10.238.10">
    <property type="entry name" value="EF-hand"/>
    <property type="match status" value="2"/>
</dbReference>
<name>A0A8T2SU14_CERRI</name>
<dbReference type="GO" id="GO:0016460">
    <property type="term" value="C:myosin II complex"/>
    <property type="evidence" value="ECO:0007669"/>
    <property type="project" value="TreeGrafter"/>
</dbReference>
<dbReference type="EMBL" id="CM035422">
    <property type="protein sequence ID" value="KAH7372454.1"/>
    <property type="molecule type" value="Genomic_DNA"/>
</dbReference>
<dbReference type="Proteomes" id="UP000825935">
    <property type="component" value="Chromosome 17"/>
</dbReference>
<dbReference type="SUPFAM" id="SSF47473">
    <property type="entry name" value="EF-hand"/>
    <property type="match status" value="1"/>
</dbReference>
<accession>A0A8T2SU14</accession>
<comment type="caution">
    <text evidence="4">The sequence shown here is derived from an EMBL/GenBank/DDBJ whole genome shotgun (WGS) entry which is preliminary data.</text>
</comment>
<evidence type="ECO:0000256" key="1">
    <source>
        <dbReference type="ARBA" id="ARBA00022737"/>
    </source>
</evidence>
<dbReference type="OMA" id="NMNRESH"/>
<dbReference type="GO" id="GO:0005509">
    <property type="term" value="F:calcium ion binding"/>
    <property type="evidence" value="ECO:0007669"/>
    <property type="project" value="InterPro"/>
</dbReference>
<keyword evidence="1" id="KW-0677">Repeat</keyword>
<dbReference type="PROSITE" id="PS50222">
    <property type="entry name" value="EF_HAND_2"/>
    <property type="match status" value="4"/>
</dbReference>
<evidence type="ECO:0000313" key="5">
    <source>
        <dbReference type="Proteomes" id="UP000825935"/>
    </source>
</evidence>
<proteinExistence type="predicted"/>
<feature type="domain" description="EF-hand" evidence="3">
    <location>
        <begin position="112"/>
        <end position="147"/>
    </location>
</feature>
<dbReference type="CDD" id="cd00051">
    <property type="entry name" value="EFh"/>
    <property type="match status" value="2"/>
</dbReference>
<dbReference type="InterPro" id="IPR050230">
    <property type="entry name" value="CALM/Myosin/TropC-like"/>
</dbReference>
<dbReference type="FunFam" id="1.10.238.10:FF:000001">
    <property type="entry name" value="Calmodulin 1"/>
    <property type="match status" value="1"/>
</dbReference>
<evidence type="ECO:0000256" key="2">
    <source>
        <dbReference type="ARBA" id="ARBA00022837"/>
    </source>
</evidence>
<dbReference type="InterPro" id="IPR011992">
    <property type="entry name" value="EF-hand-dom_pair"/>
</dbReference>
<dbReference type="InterPro" id="IPR002048">
    <property type="entry name" value="EF_hand_dom"/>
</dbReference>
<dbReference type="AlphaFoldDB" id="A0A8T2SU14"/>
<evidence type="ECO:0000259" key="3">
    <source>
        <dbReference type="PROSITE" id="PS50222"/>
    </source>
</evidence>
<dbReference type="PROSITE" id="PS00018">
    <property type="entry name" value="EF_HAND_1"/>
    <property type="match status" value="4"/>
</dbReference>
<dbReference type="OrthoDB" id="186625at2759"/>
<dbReference type="PANTHER" id="PTHR23048">
    <property type="entry name" value="MYOSIN LIGHT CHAIN 1, 3"/>
    <property type="match status" value="1"/>
</dbReference>
<evidence type="ECO:0000313" key="4">
    <source>
        <dbReference type="EMBL" id="KAH7372454.1"/>
    </source>
</evidence>
<keyword evidence="5" id="KW-1185">Reference proteome</keyword>
<protein>
    <recommendedName>
        <fullName evidence="3">EF-hand domain-containing protein</fullName>
    </recommendedName>
</protein>
<keyword evidence="2" id="KW-0106">Calcium</keyword>
<feature type="domain" description="EF-hand" evidence="3">
    <location>
        <begin position="70"/>
        <end position="105"/>
    </location>
</feature>
<dbReference type="InterPro" id="IPR018247">
    <property type="entry name" value="EF_Hand_1_Ca_BS"/>
</dbReference>
<dbReference type="PANTHER" id="PTHR23048:SF0">
    <property type="entry name" value="CALMODULIN LIKE 3"/>
    <property type="match status" value="1"/>
</dbReference>
<feature type="domain" description="EF-hand" evidence="3">
    <location>
        <begin position="33"/>
        <end position="68"/>
    </location>
</feature>